<feature type="region of interest" description="Disordered" evidence="4">
    <location>
        <begin position="1"/>
        <end position="21"/>
    </location>
</feature>
<evidence type="ECO:0000256" key="2">
    <source>
        <dbReference type="PROSITE-ProRule" id="PRU00285"/>
    </source>
</evidence>
<dbReference type="InterPro" id="IPR008978">
    <property type="entry name" value="HSP20-like_chaperone"/>
</dbReference>
<dbReference type="Pfam" id="PF00011">
    <property type="entry name" value="HSP20"/>
    <property type="match status" value="1"/>
</dbReference>
<accession>A0A7R8WG26</accession>
<dbReference type="EMBL" id="OB661454">
    <property type="protein sequence ID" value="CAD7228261.1"/>
    <property type="molecule type" value="Genomic_DNA"/>
</dbReference>
<keyword evidence="1" id="KW-0346">Stress response</keyword>
<evidence type="ECO:0000256" key="3">
    <source>
        <dbReference type="RuleBase" id="RU003616"/>
    </source>
</evidence>
<feature type="region of interest" description="Disordered" evidence="4">
    <location>
        <begin position="257"/>
        <end position="277"/>
    </location>
</feature>
<gene>
    <name evidence="5" type="ORF">CTOB1V02_LOCUS6148</name>
</gene>
<organism evidence="5">
    <name type="scientific">Cyprideis torosa</name>
    <dbReference type="NCBI Taxonomy" id="163714"/>
    <lineage>
        <taxon>Eukaryota</taxon>
        <taxon>Metazoa</taxon>
        <taxon>Ecdysozoa</taxon>
        <taxon>Arthropoda</taxon>
        <taxon>Crustacea</taxon>
        <taxon>Oligostraca</taxon>
        <taxon>Ostracoda</taxon>
        <taxon>Podocopa</taxon>
        <taxon>Podocopida</taxon>
        <taxon>Cytherocopina</taxon>
        <taxon>Cytheroidea</taxon>
        <taxon>Cytherideidae</taxon>
        <taxon>Cyprideis</taxon>
    </lineage>
</organism>
<comment type="similarity">
    <text evidence="2 3">Belongs to the small heat shock protein (HSP20) family.</text>
</comment>
<dbReference type="CDD" id="cd06526">
    <property type="entry name" value="metazoan_ACD"/>
    <property type="match status" value="1"/>
</dbReference>
<name>A0A7R8WG26_9CRUS</name>
<dbReference type="PROSITE" id="PS01031">
    <property type="entry name" value="SHSP"/>
    <property type="match status" value="1"/>
</dbReference>
<dbReference type="PRINTS" id="PR00299">
    <property type="entry name" value="ACRYSTALLIN"/>
</dbReference>
<evidence type="ECO:0000313" key="5">
    <source>
        <dbReference type="EMBL" id="CAD7228261.1"/>
    </source>
</evidence>
<dbReference type="PANTHER" id="PTHR45640:SF13">
    <property type="entry name" value="HEAT SHOCK PROTEIN 22-RELATED"/>
    <property type="match status" value="1"/>
</dbReference>
<proteinExistence type="inferred from homology"/>
<reference evidence="5" key="1">
    <citation type="submission" date="2020-11" db="EMBL/GenBank/DDBJ databases">
        <authorList>
            <person name="Tran Van P."/>
        </authorList>
    </citation>
    <scope>NUCLEOTIDE SEQUENCE</scope>
</reference>
<evidence type="ECO:0000256" key="1">
    <source>
        <dbReference type="ARBA" id="ARBA00023016"/>
    </source>
</evidence>
<dbReference type="SUPFAM" id="SSF49764">
    <property type="entry name" value="HSP20-like chaperones"/>
    <property type="match status" value="1"/>
</dbReference>
<dbReference type="AlphaFoldDB" id="A0A7R8WG26"/>
<dbReference type="GO" id="GO:0042026">
    <property type="term" value="P:protein refolding"/>
    <property type="evidence" value="ECO:0007669"/>
    <property type="project" value="TreeGrafter"/>
</dbReference>
<sequence length="277" mass="31677">MTRERQRRRVGEISRSGKKPRERAGRFSELLENYFSVQKQPISRNVIHFCSHCVWTWFCVLPKVSVSRVNFANTNRLAMFAVVRRGGASAARCQARAALAQSSRKKSRMSLVPSFFEDRSNRWPTFFGSGVFRDLDREFRDMIETTNRLQRALEERMMGSGESATFVKNQSDKFEVALDVTGFEPNELKVRVQDRVVTIEGKHEEKEDEHGFISRQFCRRYVVPEGVQVENVTSRISSDGILTVSAPKLTSNESKDVKVEIEKGSSDKQAKAAINEK</sequence>
<dbReference type="GO" id="GO:0005634">
    <property type="term" value="C:nucleus"/>
    <property type="evidence" value="ECO:0007669"/>
    <property type="project" value="TreeGrafter"/>
</dbReference>
<dbReference type="InterPro" id="IPR001436">
    <property type="entry name" value="Alpha-crystallin/sHSP_animal"/>
</dbReference>
<dbReference type="GO" id="GO:0009408">
    <property type="term" value="P:response to heat"/>
    <property type="evidence" value="ECO:0007669"/>
    <property type="project" value="TreeGrafter"/>
</dbReference>
<dbReference type="GO" id="GO:0005737">
    <property type="term" value="C:cytoplasm"/>
    <property type="evidence" value="ECO:0007669"/>
    <property type="project" value="TreeGrafter"/>
</dbReference>
<dbReference type="PANTHER" id="PTHR45640">
    <property type="entry name" value="HEAT SHOCK PROTEIN HSP-12.2-RELATED"/>
    <property type="match status" value="1"/>
</dbReference>
<dbReference type="GO" id="GO:0051082">
    <property type="term" value="F:unfolded protein binding"/>
    <property type="evidence" value="ECO:0007669"/>
    <property type="project" value="TreeGrafter"/>
</dbReference>
<protein>
    <submittedName>
        <fullName evidence="5">Uncharacterized protein</fullName>
    </submittedName>
</protein>
<dbReference type="InterPro" id="IPR002068">
    <property type="entry name" value="A-crystallin/Hsp20_dom"/>
</dbReference>
<dbReference type="Gene3D" id="2.60.40.790">
    <property type="match status" value="1"/>
</dbReference>
<evidence type="ECO:0000256" key="4">
    <source>
        <dbReference type="SAM" id="MobiDB-lite"/>
    </source>
</evidence>
<dbReference type="OrthoDB" id="1431247at2759"/>
<feature type="compositionally biased region" description="Basic and acidic residues" evidence="4">
    <location>
        <begin position="1"/>
        <end position="12"/>
    </location>
</feature>